<dbReference type="RefSeq" id="WP_205495059.1">
    <property type="nucleotide sequence ID" value="NZ_JAFHAP010000008.1"/>
</dbReference>
<gene>
    <name evidence="5" type="ORF">JQC72_09495</name>
</gene>
<evidence type="ECO:0000259" key="3">
    <source>
        <dbReference type="Pfam" id="PF13556"/>
    </source>
</evidence>
<dbReference type="InterPro" id="IPR025736">
    <property type="entry name" value="PucR_C-HTH_dom"/>
</dbReference>
<dbReference type="Pfam" id="PF07905">
    <property type="entry name" value="PucR"/>
    <property type="match status" value="1"/>
</dbReference>
<comment type="caution">
    <text evidence="5">The sequence shown here is derived from an EMBL/GenBank/DDBJ whole genome shotgun (WGS) entry which is preliminary data.</text>
</comment>
<proteinExistence type="inferred from homology"/>
<dbReference type="Gene3D" id="1.10.10.2840">
    <property type="entry name" value="PucR C-terminal helix-turn-helix domain"/>
    <property type="match status" value="1"/>
</dbReference>
<comment type="similarity">
    <text evidence="1">Belongs to the CdaR family.</text>
</comment>
<dbReference type="InterPro" id="IPR042070">
    <property type="entry name" value="PucR_C-HTH_sf"/>
</dbReference>
<dbReference type="InterPro" id="IPR041522">
    <property type="entry name" value="CdaR_GGDEF"/>
</dbReference>
<dbReference type="Pfam" id="PF17853">
    <property type="entry name" value="GGDEF_2"/>
    <property type="match status" value="1"/>
</dbReference>
<accession>A0ABS2WJM6</accession>
<dbReference type="EMBL" id="JAFHAP010000008">
    <property type="protein sequence ID" value="MBN2909757.1"/>
    <property type="molecule type" value="Genomic_DNA"/>
</dbReference>
<dbReference type="Pfam" id="PF13556">
    <property type="entry name" value="HTH_30"/>
    <property type="match status" value="1"/>
</dbReference>
<feature type="domain" description="Purine catabolism PurC-like" evidence="2">
    <location>
        <begin position="11"/>
        <end position="128"/>
    </location>
</feature>
<evidence type="ECO:0000259" key="2">
    <source>
        <dbReference type="Pfam" id="PF07905"/>
    </source>
</evidence>
<dbReference type="PANTHER" id="PTHR33744">
    <property type="entry name" value="CARBOHYDRATE DIACID REGULATOR"/>
    <property type="match status" value="1"/>
</dbReference>
<organism evidence="5 6">
    <name type="scientific">Polycladomyces zharkentensis</name>
    <dbReference type="NCBI Taxonomy" id="2807616"/>
    <lineage>
        <taxon>Bacteria</taxon>
        <taxon>Bacillati</taxon>
        <taxon>Bacillota</taxon>
        <taxon>Bacilli</taxon>
        <taxon>Bacillales</taxon>
        <taxon>Thermoactinomycetaceae</taxon>
        <taxon>Polycladomyces</taxon>
    </lineage>
</organism>
<name>A0ABS2WJM6_9BACL</name>
<reference evidence="5" key="1">
    <citation type="journal article" date="2024" name="Int. J. Syst. Evol. Microbiol.">
        <title>Polycladomyces zharkentensis sp. nov., a novel thermophilic cellulose- and starch-degrading member of the Bacillota from a geothermal aquifer in Kazakhstan.</title>
        <authorList>
            <person name="Mashzhan A."/>
            <person name="Kistaubayeva A."/>
            <person name="Javier-Lopez R."/>
            <person name="Bissenova U."/>
            <person name="Bissenbay A."/>
            <person name="Birkeland N.K."/>
        </authorList>
    </citation>
    <scope>NUCLEOTIDE SEQUENCE</scope>
    <source>
        <strain evidence="5">ZKZ2T</strain>
    </source>
</reference>
<protein>
    <submittedName>
        <fullName evidence="5">PucR family transcriptional regulator ligand-binding domain-containing protein</fullName>
    </submittedName>
</protein>
<evidence type="ECO:0000259" key="4">
    <source>
        <dbReference type="Pfam" id="PF17853"/>
    </source>
</evidence>
<dbReference type="Proteomes" id="UP001177120">
    <property type="component" value="Unassembled WGS sequence"/>
</dbReference>
<dbReference type="InterPro" id="IPR051448">
    <property type="entry name" value="CdaR-like_regulators"/>
</dbReference>
<keyword evidence="6" id="KW-1185">Reference proteome</keyword>
<evidence type="ECO:0000313" key="5">
    <source>
        <dbReference type="EMBL" id="MBN2909757.1"/>
    </source>
</evidence>
<dbReference type="InterPro" id="IPR012914">
    <property type="entry name" value="PucR_dom"/>
</dbReference>
<feature type="domain" description="CdaR GGDEF-like" evidence="4">
    <location>
        <begin position="311"/>
        <end position="402"/>
    </location>
</feature>
<evidence type="ECO:0000313" key="6">
    <source>
        <dbReference type="Proteomes" id="UP001177120"/>
    </source>
</evidence>
<feature type="domain" description="PucR C-terminal helix-turn-helix" evidence="3">
    <location>
        <begin position="465"/>
        <end position="522"/>
    </location>
</feature>
<evidence type="ECO:0000256" key="1">
    <source>
        <dbReference type="ARBA" id="ARBA00006754"/>
    </source>
</evidence>
<dbReference type="PANTHER" id="PTHR33744:SF7">
    <property type="entry name" value="PUCR FAMILY TRANSCRIPTIONAL REGULATOR"/>
    <property type="match status" value="1"/>
</dbReference>
<sequence length="532" mass="60268">MDIQSPLTVSDILKRPLFRHAKVAAGSRGLNREVKWVHILEIMDGSSYVRGNEMILMTGVGLGEEKELKVQFVRELWESGVSALAIELVHQFVHLSEEAKAFADQHAFPIIVFEEPVSFIEITQDIHGDLIHRHHRQLLALERLSHQFHQLVLKPQGVKNILRLLYQETGYAVRLVDYLGEDLVYPDFREIPEHPLIFSHPIVVLDVQVGELQMSGSTAPTDFARLVMERAATALAQELLRSISLEERRLRVTQEWMDHLIESGSTRPPKELSAAVDQGGQLAIGAVEPRHGNDPEYNRVETMQNIALLKWTHTIRTELTPLGIGVWTAPREGLWVLVLADLTPSANLSFQDRLRRGFDRLSVQSLNWSHLAPFEWKAGVSLAFNRWEQAPQAWRQAVAALSLIKPATDAPADDGESISSAPVVYCEDLHAWQLFLQVSPAVLAQYVEAQIGPLLAYDREHGTQLTKTLEVYLAENLSKQQTANALYIHRQTLYYRLEQIGQLLGKDWDSPDRRLALETALSAHRFLQAQRR</sequence>